<feature type="transmembrane region" description="Helical" evidence="9">
    <location>
        <begin position="37"/>
        <end position="54"/>
    </location>
</feature>
<evidence type="ECO:0000256" key="4">
    <source>
        <dbReference type="ARBA" id="ARBA00022692"/>
    </source>
</evidence>
<evidence type="ECO:0000256" key="3">
    <source>
        <dbReference type="ARBA" id="ARBA00022679"/>
    </source>
</evidence>
<name>A0A2S5BEN1_9BASI</name>
<dbReference type="GO" id="GO:0046354">
    <property type="term" value="P:mannan biosynthetic process"/>
    <property type="evidence" value="ECO:0007669"/>
    <property type="project" value="TreeGrafter"/>
</dbReference>
<organism evidence="10 11">
    <name type="scientific">Rhodotorula taiwanensis</name>
    <dbReference type="NCBI Taxonomy" id="741276"/>
    <lineage>
        <taxon>Eukaryota</taxon>
        <taxon>Fungi</taxon>
        <taxon>Dikarya</taxon>
        <taxon>Basidiomycota</taxon>
        <taxon>Pucciniomycotina</taxon>
        <taxon>Microbotryomycetes</taxon>
        <taxon>Sporidiobolales</taxon>
        <taxon>Sporidiobolaceae</taxon>
        <taxon>Rhodotorula</taxon>
    </lineage>
</organism>
<keyword evidence="5" id="KW-0735">Signal-anchor</keyword>
<keyword evidence="11" id="KW-1185">Reference proteome</keyword>
<dbReference type="STRING" id="741276.A0A2S5BEN1"/>
<evidence type="ECO:0000256" key="9">
    <source>
        <dbReference type="SAM" id="Phobius"/>
    </source>
</evidence>
<dbReference type="PANTHER" id="PTHR31646:SF1">
    <property type="entry name" value="ALPHA-1,2-MANNOSYLTRANSFERASE MNN2"/>
    <property type="match status" value="1"/>
</dbReference>
<keyword evidence="4 9" id="KW-0812">Transmembrane</keyword>
<comment type="similarity">
    <text evidence="2">Belongs to the MNN1/MNT family.</text>
</comment>
<gene>
    <name evidence="10" type="ORF">BMF94_1835</name>
</gene>
<dbReference type="AlphaFoldDB" id="A0A2S5BEN1"/>
<dbReference type="PANTHER" id="PTHR31646">
    <property type="entry name" value="ALPHA-1,2-MANNOSYLTRANSFERASE MNN2"/>
    <property type="match status" value="1"/>
</dbReference>
<dbReference type="InterPro" id="IPR029044">
    <property type="entry name" value="Nucleotide-diphossugar_trans"/>
</dbReference>
<comment type="subcellular location">
    <subcellularLocation>
        <location evidence="1">Golgi apparatus membrane</location>
        <topology evidence="1">Single-pass type II membrane protein</topology>
    </subcellularLocation>
</comment>
<keyword evidence="8 9" id="KW-0472">Membrane</keyword>
<accession>A0A2S5BEN1</accession>
<dbReference type="Proteomes" id="UP000237144">
    <property type="component" value="Unassembled WGS sequence"/>
</dbReference>
<keyword evidence="6 9" id="KW-1133">Transmembrane helix</keyword>
<dbReference type="SUPFAM" id="SSF53448">
    <property type="entry name" value="Nucleotide-diphospho-sugar transferases"/>
    <property type="match status" value="1"/>
</dbReference>
<keyword evidence="3" id="KW-0808">Transferase</keyword>
<evidence type="ECO:0000256" key="7">
    <source>
        <dbReference type="ARBA" id="ARBA00023034"/>
    </source>
</evidence>
<evidence type="ECO:0000256" key="8">
    <source>
        <dbReference type="ARBA" id="ARBA00023136"/>
    </source>
</evidence>
<protein>
    <submittedName>
        <fullName evidence="10">Uncharacterized protein</fullName>
    </submittedName>
</protein>
<dbReference type="InterPro" id="IPR022751">
    <property type="entry name" value="Alpha_mannosyltransferase"/>
</dbReference>
<dbReference type="GO" id="GO:0000026">
    <property type="term" value="F:alpha-1,2-mannosyltransferase activity"/>
    <property type="evidence" value="ECO:0007669"/>
    <property type="project" value="TreeGrafter"/>
</dbReference>
<comment type="caution">
    <text evidence="10">The sequence shown here is derived from an EMBL/GenBank/DDBJ whole genome shotgun (WGS) entry which is preliminary data.</text>
</comment>
<evidence type="ECO:0000256" key="1">
    <source>
        <dbReference type="ARBA" id="ARBA00004323"/>
    </source>
</evidence>
<keyword evidence="7" id="KW-0333">Golgi apparatus</keyword>
<sequence length="575" mass="64413">MSSLRMPAWLVRLSDVPYRRLPAGDNGNTSGRRKQRGVLAVGTAMICCLALLLLRHPSGPSAIADYAYPPSRTTTVTTPPAGGEGLETLQARAVALFDALEARPILEYAESLKQESEPGRCAETWRQSNRDMLRNEGANVWPKMTPDVLEEARRDIINRVKERFGWQAGGRPKGVRELEEMLGEKGRRGIVATAGNQDTGRRLLTTIRILRKHHKCTLPIEVWGFPDELANLGAVRSEIDTLAGEVSWRTVEIEKRQGKWKQFHIKGEVLARSSFSELLYLDSDSIPLTDPAFLFDSATFKQNGAVFWADFNRDPPANPIWRMIGNLHCTPARAWQVETGQVLIDKRARGGLNLVALEIARAMQDDEEFWFRLSGGDKDTFRYALYFLSLPYSMAPHYPSSLGSTPPPGFEGHRFCGHTMLHYGLEPGLEWARLRAQPEWADAAFLKPEEEQHAPPLFVHANVLKHSGYNNRRGDTFLQLKKPVDDRLFHPGTAQSAREAPLSAIRQIGYSHRGICVDIWDSRAHNGAGEQDQGYREGAYEEGNVEVVDWRTAFGGIFAGFEDMYYDEGGVAGAW</sequence>
<evidence type="ECO:0000256" key="5">
    <source>
        <dbReference type="ARBA" id="ARBA00022968"/>
    </source>
</evidence>
<evidence type="ECO:0000313" key="10">
    <source>
        <dbReference type="EMBL" id="POY75203.1"/>
    </source>
</evidence>
<dbReference type="OrthoDB" id="430354at2759"/>
<dbReference type="GO" id="GO:0000139">
    <property type="term" value="C:Golgi membrane"/>
    <property type="evidence" value="ECO:0007669"/>
    <property type="project" value="UniProtKB-SubCell"/>
</dbReference>
<evidence type="ECO:0000313" key="11">
    <source>
        <dbReference type="Proteomes" id="UP000237144"/>
    </source>
</evidence>
<evidence type="ECO:0000256" key="6">
    <source>
        <dbReference type="ARBA" id="ARBA00022989"/>
    </source>
</evidence>
<reference evidence="10 11" key="1">
    <citation type="journal article" date="2018" name="Front. Microbiol.">
        <title>Prospects for Fungal Bioremediation of Acidic Radioactive Waste Sites: Characterization and Genome Sequence of Rhodotorula taiwanensis MD1149.</title>
        <authorList>
            <person name="Tkavc R."/>
            <person name="Matrosova V.Y."/>
            <person name="Grichenko O.E."/>
            <person name="Gostincar C."/>
            <person name="Volpe R.P."/>
            <person name="Klimenkova P."/>
            <person name="Gaidamakova E.K."/>
            <person name="Zhou C.E."/>
            <person name="Stewart B.J."/>
            <person name="Lyman M.G."/>
            <person name="Malfatti S.A."/>
            <person name="Rubinfeld B."/>
            <person name="Courtot M."/>
            <person name="Singh J."/>
            <person name="Dalgard C.L."/>
            <person name="Hamilton T."/>
            <person name="Frey K.G."/>
            <person name="Gunde-Cimerman N."/>
            <person name="Dugan L."/>
            <person name="Daly M.J."/>
        </authorList>
    </citation>
    <scope>NUCLEOTIDE SEQUENCE [LARGE SCALE GENOMIC DNA]</scope>
    <source>
        <strain evidence="10 11">MD1149</strain>
    </source>
</reference>
<dbReference type="Pfam" id="PF11051">
    <property type="entry name" value="Mannosyl_trans3"/>
    <property type="match status" value="2"/>
</dbReference>
<proteinExistence type="inferred from homology"/>
<dbReference type="EMBL" id="PJQD01000019">
    <property type="protein sequence ID" value="POY75203.1"/>
    <property type="molecule type" value="Genomic_DNA"/>
</dbReference>
<evidence type="ECO:0000256" key="2">
    <source>
        <dbReference type="ARBA" id="ARBA00009105"/>
    </source>
</evidence>